<evidence type="ECO:0000256" key="1">
    <source>
        <dbReference type="ARBA" id="ARBA00006832"/>
    </source>
</evidence>
<feature type="compositionally biased region" description="Basic residues" evidence="2">
    <location>
        <begin position="208"/>
        <end position="219"/>
    </location>
</feature>
<comment type="caution">
    <text evidence="4">The sequence shown here is derived from an EMBL/GenBank/DDBJ whole genome shotgun (WGS) entry which is preliminary data.</text>
</comment>
<feature type="region of interest" description="Disordered" evidence="2">
    <location>
        <begin position="52"/>
        <end position="221"/>
    </location>
</feature>
<dbReference type="InterPro" id="IPR046757">
    <property type="entry name" value="YL1_N"/>
</dbReference>
<comment type="similarity">
    <text evidence="1">Belongs to the VPS72/YL1 family.</text>
</comment>
<feature type="compositionally biased region" description="Low complexity" evidence="2">
    <location>
        <begin position="343"/>
        <end position="366"/>
    </location>
</feature>
<dbReference type="PANTHER" id="PTHR13275:SF4">
    <property type="entry name" value="VACUOLAR PROTEIN SORTING-ASSOCIATED PROTEIN 72 HOMOLOG"/>
    <property type="match status" value="1"/>
</dbReference>
<dbReference type="InterPro" id="IPR013272">
    <property type="entry name" value="Vps72/YL1_C"/>
</dbReference>
<feature type="region of interest" description="Disordered" evidence="2">
    <location>
        <begin position="394"/>
        <end position="453"/>
    </location>
</feature>
<feature type="compositionally biased region" description="Pro residues" evidence="2">
    <location>
        <begin position="398"/>
        <end position="420"/>
    </location>
</feature>
<dbReference type="GO" id="GO:0005634">
    <property type="term" value="C:nucleus"/>
    <property type="evidence" value="ECO:0007669"/>
    <property type="project" value="TreeGrafter"/>
</dbReference>
<reference evidence="4" key="1">
    <citation type="submission" date="2022-08" db="EMBL/GenBank/DDBJ databases">
        <authorList>
            <consortium name="DOE Joint Genome Institute"/>
            <person name="Min B."/>
            <person name="Riley R."/>
            <person name="Sierra-Patev S."/>
            <person name="Naranjo-Ortiz M."/>
            <person name="Looney B."/>
            <person name="Konkel Z."/>
            <person name="Slot J.C."/>
            <person name="Sakamoto Y."/>
            <person name="Steenwyk J.L."/>
            <person name="Rokas A."/>
            <person name="Carro J."/>
            <person name="Camarero S."/>
            <person name="Ferreira P."/>
            <person name="Molpeceres G."/>
            <person name="Ruiz-Duenas F.J."/>
            <person name="Serrano A."/>
            <person name="Henrissat B."/>
            <person name="Drula E."/>
            <person name="Hughes K.W."/>
            <person name="Mata J.L."/>
            <person name="Ishikawa N.K."/>
            <person name="Vargas-Isla R."/>
            <person name="Ushijima S."/>
            <person name="Smith C.A."/>
            <person name="Ahrendt S."/>
            <person name="Andreopoulos W."/>
            <person name="He G."/>
            <person name="Labutti K."/>
            <person name="Lipzen A."/>
            <person name="Ng V."/>
            <person name="Sandor L."/>
            <person name="Barry K."/>
            <person name="Martinez A.T."/>
            <person name="Xiao Y."/>
            <person name="Gibbons J.G."/>
            <person name="Terashima K."/>
            <person name="Hibbett D.S."/>
            <person name="Grigoriev I.V."/>
        </authorList>
    </citation>
    <scope>NUCLEOTIDE SEQUENCE</scope>
    <source>
        <strain evidence="4">TFB9207</strain>
    </source>
</reference>
<feature type="compositionally biased region" description="Low complexity" evidence="2">
    <location>
        <begin position="99"/>
        <end position="115"/>
    </location>
</feature>
<feature type="region of interest" description="Disordered" evidence="2">
    <location>
        <begin position="560"/>
        <end position="598"/>
    </location>
</feature>
<dbReference type="PANTHER" id="PTHR13275">
    <property type="entry name" value="YL-1 PROTEIN TRANSCRIPTION FACTOR-LIKE 1"/>
    <property type="match status" value="1"/>
</dbReference>
<dbReference type="Pfam" id="PF05764">
    <property type="entry name" value="YL1"/>
    <property type="match status" value="1"/>
</dbReference>
<accession>A0AA38PC81</accession>
<dbReference type="Proteomes" id="UP001163846">
    <property type="component" value="Unassembled WGS sequence"/>
</dbReference>
<feature type="compositionally biased region" description="Basic and acidic residues" evidence="2">
    <location>
        <begin position="73"/>
        <end position="88"/>
    </location>
</feature>
<feature type="region of interest" description="Disordered" evidence="2">
    <location>
        <begin position="335"/>
        <end position="366"/>
    </location>
</feature>
<dbReference type="Pfam" id="PF08265">
    <property type="entry name" value="YL1_C"/>
    <property type="match status" value="1"/>
</dbReference>
<dbReference type="SMART" id="SM00993">
    <property type="entry name" value="YL1_C"/>
    <property type="match status" value="1"/>
</dbReference>
<gene>
    <name evidence="4" type="ORF">F5878DRAFT_580617</name>
</gene>
<evidence type="ECO:0000259" key="3">
    <source>
        <dbReference type="SMART" id="SM00993"/>
    </source>
</evidence>
<proteinExistence type="inferred from homology"/>
<organism evidence="4 5">
    <name type="scientific">Lentinula raphanica</name>
    <dbReference type="NCBI Taxonomy" id="153919"/>
    <lineage>
        <taxon>Eukaryota</taxon>
        <taxon>Fungi</taxon>
        <taxon>Dikarya</taxon>
        <taxon>Basidiomycota</taxon>
        <taxon>Agaricomycotina</taxon>
        <taxon>Agaricomycetes</taxon>
        <taxon>Agaricomycetidae</taxon>
        <taxon>Agaricales</taxon>
        <taxon>Marasmiineae</taxon>
        <taxon>Omphalotaceae</taxon>
        <taxon>Lentinula</taxon>
    </lineage>
</organism>
<feature type="compositionally biased region" description="Acidic residues" evidence="2">
    <location>
        <begin position="52"/>
        <end position="72"/>
    </location>
</feature>
<feature type="compositionally biased region" description="Basic and acidic residues" evidence="2">
    <location>
        <begin position="192"/>
        <end position="201"/>
    </location>
</feature>
<evidence type="ECO:0000313" key="5">
    <source>
        <dbReference type="Proteomes" id="UP001163846"/>
    </source>
</evidence>
<dbReference type="AlphaFoldDB" id="A0AA38PC81"/>
<keyword evidence="5" id="KW-1185">Reference proteome</keyword>
<dbReference type="EMBL" id="MU806095">
    <property type="protein sequence ID" value="KAJ3840071.1"/>
    <property type="molecule type" value="Genomic_DNA"/>
</dbReference>
<name>A0AA38PC81_9AGAR</name>
<feature type="compositionally biased region" description="Basic and acidic residues" evidence="2">
    <location>
        <begin position="442"/>
        <end position="453"/>
    </location>
</feature>
<evidence type="ECO:0000256" key="2">
    <source>
        <dbReference type="SAM" id="MobiDB-lite"/>
    </source>
</evidence>
<evidence type="ECO:0000313" key="4">
    <source>
        <dbReference type="EMBL" id="KAJ3840071.1"/>
    </source>
</evidence>
<protein>
    <submittedName>
        <fullName evidence="4">YL1 nuclear protein-domain-containing protein</fullName>
    </submittedName>
</protein>
<feature type="domain" description="Vps72/YL1 C-terminal" evidence="3">
    <location>
        <begin position="523"/>
        <end position="552"/>
    </location>
</feature>
<sequence>MEEETLVSRRSKRSTAGNRMQAALAEITIEELSKEDAEDDQDFVVETYEEDAFESDFQSTDEEAVVEQEPLENEEKQARKAAKSRLERATAAAHARQKNTFNPTTTTATTEGANTLRSDEKPKSKRKRRVSLGFTINAETGEIIAEPDVEDKDGHDTESDAEERNGPGPTSIPRTRKRSSKRQTTIQNTTDTVKRYLKSEQQKALNPSRRRSGTNKKRPTQAELIARALDTEEGNLVDHRDYLKHEEEKRQMRNRRDQVMVSGPLLRWISKAEEVEVEVDIETVEDAKGMEKEKELEDSSSSLGASSMAKHGYNPYMYTLQSHAYGPGYGLHVENLHDQSSGTPAASSSLPVPSSSASSSIPSASTSATSPFLTLAPYSFPNTYTPLPSLSGYRLPSTPIPPPTPTLTPTSAPPPPPPSVSAPTFISGSGPLPITSSASPNEPERQRKTQHKIEKVSKSYLIHELSNSHWDDHNTHTNRDTLSLKLKPNWDQTMDAMFGDHVKWRELKVYSSMRNRPLARYVPTCPFTGLPAKYLDPRTGVPFADVRAYRILKRLEAEVLPHDDGDGDENDSSDRGFPSIPTTADDVDDPDLEGHEGIGVWDEDLGCYIGDWESTGTVSRGVVGS</sequence>
<feature type="compositionally biased region" description="Basic and acidic residues" evidence="2">
    <location>
        <begin position="152"/>
        <end position="165"/>
    </location>
</feature>